<feature type="region of interest" description="Disordered" evidence="1">
    <location>
        <begin position="55"/>
        <end position="74"/>
    </location>
</feature>
<dbReference type="RefSeq" id="WP_378057922.1">
    <property type="nucleotide sequence ID" value="NZ_JBHSIS010000009.1"/>
</dbReference>
<dbReference type="SUPFAM" id="SSF52266">
    <property type="entry name" value="SGNH hydrolase"/>
    <property type="match status" value="1"/>
</dbReference>
<reference evidence="3" key="1">
    <citation type="journal article" date="2019" name="Int. J. Syst. Evol. Microbiol.">
        <title>The Global Catalogue of Microorganisms (GCM) 10K type strain sequencing project: providing services to taxonomists for standard genome sequencing and annotation.</title>
        <authorList>
            <consortium name="The Broad Institute Genomics Platform"/>
            <consortium name="The Broad Institute Genome Sequencing Center for Infectious Disease"/>
            <person name="Wu L."/>
            <person name="Ma J."/>
        </authorList>
    </citation>
    <scope>NUCLEOTIDE SEQUENCE [LARGE SCALE GENOMIC DNA]</scope>
    <source>
        <strain evidence="3">ZS-22-S1</strain>
    </source>
</reference>
<accession>A0ABV9S663</accession>
<proteinExistence type="predicted"/>
<comment type="caution">
    <text evidence="2">The sequence shown here is derived from an EMBL/GenBank/DDBJ whole genome shotgun (WGS) entry which is preliminary data.</text>
</comment>
<organism evidence="2 3">
    <name type="scientific">Actinophytocola glycyrrhizae</name>
    <dbReference type="NCBI Taxonomy" id="2044873"/>
    <lineage>
        <taxon>Bacteria</taxon>
        <taxon>Bacillati</taxon>
        <taxon>Actinomycetota</taxon>
        <taxon>Actinomycetes</taxon>
        <taxon>Pseudonocardiales</taxon>
        <taxon>Pseudonocardiaceae</taxon>
    </lineage>
</organism>
<evidence type="ECO:0008006" key="4">
    <source>
        <dbReference type="Google" id="ProtNLM"/>
    </source>
</evidence>
<evidence type="ECO:0000313" key="2">
    <source>
        <dbReference type="EMBL" id="MFC4855955.1"/>
    </source>
</evidence>
<dbReference type="Proteomes" id="UP001595859">
    <property type="component" value="Unassembled WGS sequence"/>
</dbReference>
<dbReference type="Gene3D" id="3.40.50.1110">
    <property type="entry name" value="SGNH hydrolase"/>
    <property type="match status" value="1"/>
</dbReference>
<keyword evidence="3" id="KW-1185">Reference proteome</keyword>
<gene>
    <name evidence="2" type="ORF">ACFPCV_20780</name>
</gene>
<evidence type="ECO:0000313" key="3">
    <source>
        <dbReference type="Proteomes" id="UP001595859"/>
    </source>
</evidence>
<evidence type="ECO:0000256" key="1">
    <source>
        <dbReference type="SAM" id="MobiDB-lite"/>
    </source>
</evidence>
<sequence length="74" mass="8055">MNRPVGYEFVDTGINCGIDCDTSADQRARLDTDIVACRPAAVTILVGANDVRDSTPLDRSRPAHCTARHPARRC</sequence>
<protein>
    <recommendedName>
        <fullName evidence="4">SGNH hydrolase-type esterase domain-containing protein</fullName>
    </recommendedName>
</protein>
<dbReference type="InterPro" id="IPR036514">
    <property type="entry name" value="SGNH_hydro_sf"/>
</dbReference>
<dbReference type="EMBL" id="JBHSIS010000009">
    <property type="protein sequence ID" value="MFC4855955.1"/>
    <property type="molecule type" value="Genomic_DNA"/>
</dbReference>
<name>A0ABV9S663_9PSEU</name>